<dbReference type="InterPro" id="IPR050468">
    <property type="entry name" value="Cuticle_Struct_Prot"/>
</dbReference>
<evidence type="ECO:0000256" key="2">
    <source>
        <dbReference type="PROSITE-ProRule" id="PRU00497"/>
    </source>
</evidence>
<name>A0A9P0E7M5_NEZVI</name>
<accession>A0A9P0E7M5</accession>
<dbReference type="OrthoDB" id="6436213at2759"/>
<dbReference type="Pfam" id="PF00379">
    <property type="entry name" value="Chitin_bind_4"/>
    <property type="match status" value="1"/>
</dbReference>
<dbReference type="InterPro" id="IPR031311">
    <property type="entry name" value="CHIT_BIND_RR_consensus"/>
</dbReference>
<gene>
    <name evidence="3" type="ORF">NEZAVI_LOCUS2483</name>
</gene>
<dbReference type="GO" id="GO:0008010">
    <property type="term" value="F:structural constituent of chitin-based larval cuticle"/>
    <property type="evidence" value="ECO:0007669"/>
    <property type="project" value="TreeGrafter"/>
</dbReference>
<dbReference type="AlphaFoldDB" id="A0A9P0E7M5"/>
<evidence type="ECO:0000313" key="3">
    <source>
        <dbReference type="EMBL" id="CAH1391465.1"/>
    </source>
</evidence>
<organism evidence="3 4">
    <name type="scientific">Nezara viridula</name>
    <name type="common">Southern green stink bug</name>
    <name type="synonym">Cimex viridulus</name>
    <dbReference type="NCBI Taxonomy" id="85310"/>
    <lineage>
        <taxon>Eukaryota</taxon>
        <taxon>Metazoa</taxon>
        <taxon>Ecdysozoa</taxon>
        <taxon>Arthropoda</taxon>
        <taxon>Hexapoda</taxon>
        <taxon>Insecta</taxon>
        <taxon>Pterygota</taxon>
        <taxon>Neoptera</taxon>
        <taxon>Paraneoptera</taxon>
        <taxon>Hemiptera</taxon>
        <taxon>Heteroptera</taxon>
        <taxon>Panheteroptera</taxon>
        <taxon>Pentatomomorpha</taxon>
        <taxon>Pentatomoidea</taxon>
        <taxon>Pentatomidae</taxon>
        <taxon>Pentatominae</taxon>
        <taxon>Nezara</taxon>
    </lineage>
</organism>
<dbReference type="PANTHER" id="PTHR10380">
    <property type="entry name" value="CUTICLE PROTEIN"/>
    <property type="match status" value="1"/>
</dbReference>
<dbReference type="EMBL" id="OV725077">
    <property type="protein sequence ID" value="CAH1391465.1"/>
    <property type="molecule type" value="Genomic_DNA"/>
</dbReference>
<dbReference type="PROSITE" id="PS00233">
    <property type="entry name" value="CHIT_BIND_RR_1"/>
    <property type="match status" value="1"/>
</dbReference>
<evidence type="ECO:0000256" key="1">
    <source>
        <dbReference type="ARBA" id="ARBA00022460"/>
    </source>
</evidence>
<reference evidence="3" key="1">
    <citation type="submission" date="2022-01" db="EMBL/GenBank/DDBJ databases">
        <authorList>
            <person name="King R."/>
        </authorList>
    </citation>
    <scope>NUCLEOTIDE SEQUENCE</scope>
</reference>
<dbReference type="PRINTS" id="PR00947">
    <property type="entry name" value="CUTICLE"/>
</dbReference>
<dbReference type="PROSITE" id="PS51155">
    <property type="entry name" value="CHIT_BIND_RR_2"/>
    <property type="match status" value="1"/>
</dbReference>
<protein>
    <submittedName>
        <fullName evidence="3">Uncharacterized protein</fullName>
    </submittedName>
</protein>
<dbReference type="GO" id="GO:0062129">
    <property type="term" value="C:chitin-based extracellular matrix"/>
    <property type="evidence" value="ECO:0007669"/>
    <property type="project" value="TreeGrafter"/>
</dbReference>
<keyword evidence="4" id="KW-1185">Reference proteome</keyword>
<dbReference type="PANTHER" id="PTHR10380:SF173">
    <property type="entry name" value="CUTICULAR PROTEIN 47EF, ISOFORM C-RELATED"/>
    <property type="match status" value="1"/>
</dbReference>
<dbReference type="Proteomes" id="UP001152798">
    <property type="component" value="Chromosome 1"/>
</dbReference>
<keyword evidence="1 2" id="KW-0193">Cuticle</keyword>
<evidence type="ECO:0000313" key="4">
    <source>
        <dbReference type="Proteomes" id="UP001152798"/>
    </source>
</evidence>
<proteinExistence type="predicted"/>
<dbReference type="InterPro" id="IPR000618">
    <property type="entry name" value="Insect_cuticle"/>
</dbReference>
<sequence>MRISRSCSVVAVAAEGAVLRPRQVSNNNNNTYYPFPSGFPQYPQGFPQPPAFPGSNQIPYYPQPQPEHPHPSGVQRDTPVVVTTPIPIVKVNIQPNLGDGNYQFSYETGNGIIAEERGTQRLVGEPAEAGTVSEGSYSYTDPEGNLIQVTYTADENGFVPQGNHFPTAPPVPAEILAALERNAAEEAAQNGGAISPSYHHFFRSVKTRHH</sequence>